<dbReference type="Proteomes" id="UP001565243">
    <property type="component" value="Unassembled WGS sequence"/>
</dbReference>
<accession>A0ABV4E257</accession>
<comment type="caution">
    <text evidence="1">The sequence shown here is derived from an EMBL/GenBank/DDBJ whole genome shotgun (WGS) entry which is preliminary data.</text>
</comment>
<gene>
    <name evidence="1" type="ORF">AB6T85_00795</name>
</gene>
<keyword evidence="2" id="KW-1185">Reference proteome</keyword>
<sequence length="79" mass="9113">MNEDYLIFTSWSSSKPAKYLAGLEKISVLESDKPRIWKSLNVYRFESGGDHYNVAAEYPPLQDEVDKAVRAFKPEPIIY</sequence>
<dbReference type="EMBL" id="JBGFFX010000001">
    <property type="protein sequence ID" value="MEY8768978.1"/>
    <property type="molecule type" value="Genomic_DNA"/>
</dbReference>
<protein>
    <submittedName>
        <fullName evidence="1">Uncharacterized protein</fullName>
    </submittedName>
</protein>
<name>A0ABV4E257_9GAMM</name>
<dbReference type="RefSeq" id="WP_369894585.1">
    <property type="nucleotide sequence ID" value="NZ_JBGFFX010000001.1"/>
</dbReference>
<reference evidence="1 2" key="1">
    <citation type="submission" date="2024-07" db="EMBL/GenBank/DDBJ databases">
        <authorList>
            <person name="Hebao G."/>
        </authorList>
    </citation>
    <scope>NUCLEOTIDE SEQUENCE [LARGE SCALE GENOMIC DNA]</scope>
    <source>
        <strain evidence="1 2">ACCC 02193</strain>
    </source>
</reference>
<proteinExistence type="predicted"/>
<organism evidence="1 2">
    <name type="scientific">Erwinia aeris</name>
    <dbReference type="NCBI Taxonomy" id="3239803"/>
    <lineage>
        <taxon>Bacteria</taxon>
        <taxon>Pseudomonadati</taxon>
        <taxon>Pseudomonadota</taxon>
        <taxon>Gammaproteobacteria</taxon>
        <taxon>Enterobacterales</taxon>
        <taxon>Erwiniaceae</taxon>
        <taxon>Erwinia</taxon>
    </lineage>
</organism>
<evidence type="ECO:0000313" key="2">
    <source>
        <dbReference type="Proteomes" id="UP001565243"/>
    </source>
</evidence>
<evidence type="ECO:0000313" key="1">
    <source>
        <dbReference type="EMBL" id="MEY8768978.1"/>
    </source>
</evidence>